<evidence type="ECO:0000313" key="2">
    <source>
        <dbReference type="EMBL" id="SDT37324.1"/>
    </source>
</evidence>
<evidence type="ECO:0000313" key="3">
    <source>
        <dbReference type="Proteomes" id="UP000199092"/>
    </source>
</evidence>
<accession>A0A1H1ZUD6</accession>
<protein>
    <submittedName>
        <fullName evidence="2">Glycosyltransferase involved in cell wall bisynthesis</fullName>
    </submittedName>
</protein>
<organism evidence="2 3">
    <name type="scientific">Friedmanniella luteola</name>
    <dbReference type="NCBI Taxonomy" id="546871"/>
    <lineage>
        <taxon>Bacteria</taxon>
        <taxon>Bacillati</taxon>
        <taxon>Actinomycetota</taxon>
        <taxon>Actinomycetes</taxon>
        <taxon>Propionibacteriales</taxon>
        <taxon>Nocardioidaceae</taxon>
        <taxon>Friedmanniella</taxon>
    </lineage>
</organism>
<dbReference type="GO" id="GO:0016740">
    <property type="term" value="F:transferase activity"/>
    <property type="evidence" value="ECO:0007669"/>
    <property type="project" value="UniProtKB-KW"/>
</dbReference>
<dbReference type="InterPro" id="IPR001173">
    <property type="entry name" value="Glyco_trans_2-like"/>
</dbReference>
<evidence type="ECO:0000259" key="1">
    <source>
        <dbReference type="Pfam" id="PF00535"/>
    </source>
</evidence>
<keyword evidence="3" id="KW-1185">Reference proteome</keyword>
<dbReference type="AlphaFoldDB" id="A0A1H1ZUD6"/>
<dbReference type="STRING" id="546871.SAMN04488543_4013"/>
<dbReference type="Proteomes" id="UP000199092">
    <property type="component" value="Chromosome I"/>
</dbReference>
<reference evidence="2 3" key="1">
    <citation type="submission" date="2016-10" db="EMBL/GenBank/DDBJ databases">
        <authorList>
            <person name="de Groot N.N."/>
        </authorList>
    </citation>
    <scope>NUCLEOTIDE SEQUENCE [LARGE SCALE GENOMIC DNA]</scope>
    <source>
        <strain evidence="2 3">DSM 21741</strain>
    </source>
</reference>
<gene>
    <name evidence="2" type="ORF">SAMN04488543_4013</name>
</gene>
<sequence>MAAPALGAWTPTATVTVVLPAKDCQGELELTLAALAEQTYPEHLLDVVVVDDGSEVPLELPPRRPAHCRILRLPPGAGHGSGGARHAGAQDGVGSGDLLLFLDADMVATRTHVEAHARWHHVVADAVVLGRKSFVDFDGISPGAVQRAVREDTLATVLAGRPQERHVWWENFVRAGHLLTDYTDDTFVAVVGASVSTTRALYRESGGFSALRLRGIVDTEFGYRIFTAGGVVIPDLESESYHQGVRNFSTRGDEIKRERIGLAANHLPIPIFRPVNRGRSWTVPEVHVLLDAGPGIDPASVLLSVDSLLASSVSDLRVTVSCPASDPPPRWLLDYFDGDGRVRFTDAAPSTGFPSPSTLVVPAGAVVPVDLVGALRAEQLARQVGLVRATVPGLAGASVELWATRALHRARRHPHPDGIEAAVQDLFGQAWLSGAALGLRAGVLDVTRQGMLLDRPVQDATG</sequence>
<dbReference type="SUPFAM" id="SSF53448">
    <property type="entry name" value="Nucleotide-diphospho-sugar transferases"/>
    <property type="match status" value="1"/>
</dbReference>
<dbReference type="PANTHER" id="PTHR43685:SF3">
    <property type="entry name" value="SLR2126 PROTEIN"/>
    <property type="match status" value="1"/>
</dbReference>
<name>A0A1H1ZUD6_9ACTN</name>
<dbReference type="Gene3D" id="3.90.550.10">
    <property type="entry name" value="Spore Coat Polysaccharide Biosynthesis Protein SpsA, Chain A"/>
    <property type="match status" value="1"/>
</dbReference>
<proteinExistence type="predicted"/>
<dbReference type="InterPro" id="IPR050834">
    <property type="entry name" value="Glycosyltransf_2"/>
</dbReference>
<dbReference type="EMBL" id="LT629749">
    <property type="protein sequence ID" value="SDT37324.1"/>
    <property type="molecule type" value="Genomic_DNA"/>
</dbReference>
<dbReference type="CDD" id="cd00761">
    <property type="entry name" value="Glyco_tranf_GTA_type"/>
    <property type="match status" value="1"/>
</dbReference>
<dbReference type="Pfam" id="PF00535">
    <property type="entry name" value="Glycos_transf_2"/>
    <property type="match status" value="1"/>
</dbReference>
<feature type="domain" description="Glycosyltransferase 2-like" evidence="1">
    <location>
        <begin position="16"/>
        <end position="133"/>
    </location>
</feature>
<dbReference type="PANTHER" id="PTHR43685">
    <property type="entry name" value="GLYCOSYLTRANSFERASE"/>
    <property type="match status" value="1"/>
</dbReference>
<dbReference type="InterPro" id="IPR029044">
    <property type="entry name" value="Nucleotide-diphossugar_trans"/>
</dbReference>
<keyword evidence="2" id="KW-0808">Transferase</keyword>